<dbReference type="EMBL" id="JADCNL010000011">
    <property type="protein sequence ID" value="KAG0460500.1"/>
    <property type="molecule type" value="Genomic_DNA"/>
</dbReference>
<gene>
    <name evidence="2" type="ORF">HPP92_020797</name>
</gene>
<feature type="compositionally biased region" description="Basic and acidic residues" evidence="1">
    <location>
        <begin position="44"/>
        <end position="67"/>
    </location>
</feature>
<protein>
    <submittedName>
        <fullName evidence="2">Uncharacterized protein</fullName>
    </submittedName>
</protein>
<proteinExistence type="predicted"/>
<dbReference type="AlphaFoldDB" id="A0A835PXM5"/>
<dbReference type="OrthoDB" id="2015333at2759"/>
<feature type="region of interest" description="Disordered" evidence="1">
    <location>
        <begin position="28"/>
        <end position="80"/>
    </location>
</feature>
<sequence length="114" mass="12681">MNQKDDLLGTQIPGEVKDGKKACLLEAFDDDGAPSGNRGKFSKTKVENPSKCQRRENRREPLKKRSEFSSAQSVEEMDLTTGNPRSLSALALIILKATNSFILIKLELFLDLID</sequence>
<accession>A0A835PXM5</accession>
<comment type="caution">
    <text evidence="2">The sequence shown here is derived from an EMBL/GenBank/DDBJ whole genome shotgun (WGS) entry which is preliminary data.</text>
</comment>
<name>A0A835PXM5_VANPL</name>
<organism evidence="2 3">
    <name type="scientific">Vanilla planifolia</name>
    <name type="common">Vanilla</name>
    <dbReference type="NCBI Taxonomy" id="51239"/>
    <lineage>
        <taxon>Eukaryota</taxon>
        <taxon>Viridiplantae</taxon>
        <taxon>Streptophyta</taxon>
        <taxon>Embryophyta</taxon>
        <taxon>Tracheophyta</taxon>
        <taxon>Spermatophyta</taxon>
        <taxon>Magnoliopsida</taxon>
        <taxon>Liliopsida</taxon>
        <taxon>Asparagales</taxon>
        <taxon>Orchidaceae</taxon>
        <taxon>Vanilloideae</taxon>
        <taxon>Vanilleae</taxon>
        <taxon>Vanilla</taxon>
    </lineage>
</organism>
<evidence type="ECO:0000256" key="1">
    <source>
        <dbReference type="SAM" id="MobiDB-lite"/>
    </source>
</evidence>
<dbReference type="Proteomes" id="UP000636800">
    <property type="component" value="Chromosome 11"/>
</dbReference>
<evidence type="ECO:0000313" key="3">
    <source>
        <dbReference type="Proteomes" id="UP000636800"/>
    </source>
</evidence>
<keyword evidence="3" id="KW-1185">Reference proteome</keyword>
<reference evidence="2 3" key="1">
    <citation type="journal article" date="2020" name="Nat. Food">
        <title>A phased Vanilla planifolia genome enables genetic improvement of flavour and production.</title>
        <authorList>
            <person name="Hasing T."/>
            <person name="Tang H."/>
            <person name="Brym M."/>
            <person name="Khazi F."/>
            <person name="Huang T."/>
            <person name="Chambers A.H."/>
        </authorList>
    </citation>
    <scope>NUCLEOTIDE SEQUENCE [LARGE SCALE GENOMIC DNA]</scope>
    <source>
        <tissue evidence="2">Leaf</tissue>
    </source>
</reference>
<evidence type="ECO:0000313" key="2">
    <source>
        <dbReference type="EMBL" id="KAG0460500.1"/>
    </source>
</evidence>